<comment type="caution">
    <text evidence="14">The sequence shown here is derived from an EMBL/GenBank/DDBJ whole genome shotgun (WGS) entry which is preliminary data.</text>
</comment>
<dbReference type="AlphaFoldDB" id="A0A7J7EI32"/>
<evidence type="ECO:0000256" key="4">
    <source>
        <dbReference type="ARBA" id="ARBA00022452"/>
    </source>
</evidence>
<reference evidence="14 15" key="1">
    <citation type="journal article" date="2020" name="Mol. Biol. Evol.">
        <title>Interspecific Gene Flow and the Evolution of Specialization in Black and White Rhinoceros.</title>
        <authorList>
            <person name="Moodley Y."/>
            <person name="Westbury M.V."/>
            <person name="Russo I.M."/>
            <person name="Gopalakrishnan S."/>
            <person name="Rakotoarivelo A."/>
            <person name="Olsen R.A."/>
            <person name="Prost S."/>
            <person name="Tunstall T."/>
            <person name="Ryder O.A."/>
            <person name="Dalen L."/>
            <person name="Bruford M.W."/>
        </authorList>
    </citation>
    <scope>NUCLEOTIDE SEQUENCE [LARGE SCALE GENOMIC DNA]</scope>
    <source>
        <strain evidence="14">SBR-YM</strain>
        <tissue evidence="14">Skin</tissue>
    </source>
</reference>
<dbReference type="PANTHER" id="PTHR16399:SF31">
    <property type="entry name" value="GASDERMIN DOMAIN CONTAINING PROTEIN RGD1359449"/>
    <property type="match status" value="1"/>
</dbReference>
<evidence type="ECO:0000256" key="9">
    <source>
        <dbReference type="ARBA" id="ARBA00023136"/>
    </source>
</evidence>
<keyword evidence="10" id="KW-0564">Palmitate</keyword>
<dbReference type="InterPro" id="IPR040460">
    <property type="entry name" value="Gasdermin_pore"/>
</dbReference>
<dbReference type="InterPro" id="IPR041263">
    <property type="entry name" value="Gasdermin_PUB"/>
</dbReference>
<dbReference type="GO" id="GO:0001786">
    <property type="term" value="F:phosphatidylserine binding"/>
    <property type="evidence" value="ECO:0007669"/>
    <property type="project" value="TreeGrafter"/>
</dbReference>
<evidence type="ECO:0000313" key="15">
    <source>
        <dbReference type="Proteomes" id="UP000551758"/>
    </source>
</evidence>
<dbReference type="GO" id="GO:0005546">
    <property type="term" value="F:phosphatidylinositol-4,5-bisphosphate binding"/>
    <property type="evidence" value="ECO:0007669"/>
    <property type="project" value="TreeGrafter"/>
</dbReference>
<organism evidence="14 15">
    <name type="scientific">Diceros bicornis minor</name>
    <name type="common">South-central black rhinoceros</name>
    <dbReference type="NCBI Taxonomy" id="77932"/>
    <lineage>
        <taxon>Eukaryota</taxon>
        <taxon>Metazoa</taxon>
        <taxon>Chordata</taxon>
        <taxon>Craniata</taxon>
        <taxon>Vertebrata</taxon>
        <taxon>Euteleostomi</taxon>
        <taxon>Mammalia</taxon>
        <taxon>Eutheria</taxon>
        <taxon>Laurasiatheria</taxon>
        <taxon>Perissodactyla</taxon>
        <taxon>Rhinocerotidae</taxon>
        <taxon>Diceros</taxon>
    </lineage>
</organism>
<evidence type="ECO:0000256" key="6">
    <source>
        <dbReference type="ARBA" id="ARBA00022490"/>
    </source>
</evidence>
<feature type="domain" description="Gasdermin PUB" evidence="13">
    <location>
        <begin position="2"/>
        <end position="45"/>
    </location>
</feature>
<dbReference type="GO" id="GO:0005886">
    <property type="term" value="C:plasma membrane"/>
    <property type="evidence" value="ECO:0007669"/>
    <property type="project" value="UniProtKB-SubCell"/>
</dbReference>
<evidence type="ECO:0000256" key="10">
    <source>
        <dbReference type="ARBA" id="ARBA00023139"/>
    </source>
</evidence>
<keyword evidence="11" id="KW-0449">Lipoprotein</keyword>
<keyword evidence="5" id="KW-1003">Cell membrane</keyword>
<keyword evidence="8" id="KW-0812">Transmembrane</keyword>
<dbReference type="PANTHER" id="PTHR16399">
    <property type="entry name" value="GASDERMIN"/>
    <property type="match status" value="1"/>
</dbReference>
<dbReference type="GO" id="GO:0070273">
    <property type="term" value="F:phosphatidylinositol-4-phosphate binding"/>
    <property type="evidence" value="ECO:0007669"/>
    <property type="project" value="TreeGrafter"/>
</dbReference>
<evidence type="ECO:0008006" key="16">
    <source>
        <dbReference type="Google" id="ProtNLM"/>
    </source>
</evidence>
<evidence type="ECO:0000256" key="2">
    <source>
        <dbReference type="ARBA" id="ARBA00004651"/>
    </source>
</evidence>
<evidence type="ECO:0000256" key="3">
    <source>
        <dbReference type="ARBA" id="ARBA00009279"/>
    </source>
</evidence>
<evidence type="ECO:0000256" key="8">
    <source>
        <dbReference type="ARBA" id="ARBA00022692"/>
    </source>
</evidence>
<evidence type="ECO:0000259" key="12">
    <source>
        <dbReference type="Pfam" id="PF04598"/>
    </source>
</evidence>
<dbReference type="Pfam" id="PF17708">
    <property type="entry name" value="Gasdermin_C"/>
    <property type="match status" value="2"/>
</dbReference>
<evidence type="ECO:0000259" key="13">
    <source>
        <dbReference type="Pfam" id="PF17708"/>
    </source>
</evidence>
<dbReference type="GO" id="GO:0012501">
    <property type="term" value="P:programmed cell death"/>
    <property type="evidence" value="ECO:0007669"/>
    <property type="project" value="UniProtKB-KW"/>
</dbReference>
<evidence type="ECO:0000256" key="5">
    <source>
        <dbReference type="ARBA" id="ARBA00022475"/>
    </source>
</evidence>
<accession>A0A7J7EI32</accession>
<sequence length="556" mass="60542">MDLQEEVSQEMEALAQLSKDIQDAIFHNIMAMLGDQGALQDLMDMELPWVGCDWEQSAQGSPLLTFCGKLSPAGSLHQAPASTARDDTCPFCPPRNMSSLFARDTKSLVRELGRRGELVPVDSLTSALHLRPFCLVRKKHRHHPWPWDTPLIPTDFSLMDVLEPGSPVPEVSQSKPIHVQEVVAGAVTGAMSVSTGLQGKVMGSGGVTRSSTLVVQTLRVSPHTWEMLVEKRKLRTPRPSFLRELQSRKERENLYVVTEAVETMQDTTFQSCSEAEGAGQLSLLGLGHLKLQSQSHVAKEKTVTIPRGTVLAYRVLQLVIEGDRWAVLYLPEGKLCRDTGGGVGFGWAPGEEPDFQGLQRQEGAQLQDLATLLPELRHVLRGALQELLKDPRALQEFEDTLEQALDTGVPGQLGGPGGVILSILQDPSGSLSPSKGRAILCILGHLVVLSDTQCHLLAQSLERGILPRQRELVESILEPNFNQMEETTFSLPPEVLSSLQSEDAALTLGLVESCGLELQGPGTQLIWDPDVVPQLSALYGSLVGLQLLADPSPVAH</sequence>
<protein>
    <recommendedName>
        <fullName evidence="16">Gasdermin-D</fullName>
    </recommendedName>
</protein>
<dbReference type="Pfam" id="PF04598">
    <property type="entry name" value="Gasdermin"/>
    <property type="match status" value="1"/>
</dbReference>
<dbReference type="Proteomes" id="UP000551758">
    <property type="component" value="Unassembled WGS sequence"/>
</dbReference>
<proteinExistence type="inferred from homology"/>
<feature type="domain" description="Gasdermin PUB" evidence="13">
    <location>
        <begin position="354"/>
        <end position="520"/>
    </location>
</feature>
<keyword evidence="15" id="KW-1185">Reference proteome</keyword>
<dbReference type="GO" id="GO:0005737">
    <property type="term" value="C:cytoplasm"/>
    <property type="evidence" value="ECO:0007669"/>
    <property type="project" value="UniProtKB-SubCell"/>
</dbReference>
<evidence type="ECO:0000256" key="1">
    <source>
        <dbReference type="ARBA" id="ARBA00004496"/>
    </source>
</evidence>
<dbReference type="GO" id="GO:0042742">
    <property type="term" value="P:defense response to bacterium"/>
    <property type="evidence" value="ECO:0007669"/>
    <property type="project" value="TreeGrafter"/>
</dbReference>
<comment type="subcellular location">
    <subcellularLocation>
        <location evidence="2">Cell membrane</location>
        <topology evidence="2">Multi-pass membrane protein</topology>
    </subcellularLocation>
    <subcellularLocation>
        <location evidence="1">Cytoplasm</location>
    </subcellularLocation>
</comment>
<dbReference type="GO" id="GO:0070269">
    <property type="term" value="P:pyroptotic inflammatory response"/>
    <property type="evidence" value="ECO:0007669"/>
    <property type="project" value="TreeGrafter"/>
</dbReference>
<feature type="domain" description="Gasdermin pore forming" evidence="12">
    <location>
        <begin position="101"/>
        <end position="334"/>
    </location>
</feature>
<comment type="similarity">
    <text evidence="3">Belongs to the gasdermin family.</text>
</comment>
<dbReference type="EMBL" id="JACDTQ010002883">
    <property type="protein sequence ID" value="KAF5915284.1"/>
    <property type="molecule type" value="Genomic_DNA"/>
</dbReference>
<name>A0A7J7EI32_DICBM</name>
<evidence type="ECO:0000256" key="7">
    <source>
        <dbReference type="ARBA" id="ARBA00022590"/>
    </source>
</evidence>
<keyword evidence="4" id="KW-1134">Transmembrane beta strand</keyword>
<keyword evidence="7" id="KW-1210">Necrosis</keyword>
<evidence type="ECO:0000256" key="11">
    <source>
        <dbReference type="ARBA" id="ARBA00023288"/>
    </source>
</evidence>
<gene>
    <name evidence="14" type="ORF">HPG69_011749</name>
</gene>
<keyword evidence="6" id="KW-0963">Cytoplasm</keyword>
<dbReference type="InterPro" id="IPR007677">
    <property type="entry name" value="Gasdermin"/>
</dbReference>
<evidence type="ECO:0000313" key="14">
    <source>
        <dbReference type="EMBL" id="KAF5915284.1"/>
    </source>
</evidence>
<keyword evidence="9" id="KW-0472">Membrane</keyword>